<feature type="transmembrane region" description="Helical" evidence="1">
    <location>
        <begin position="6"/>
        <end position="24"/>
    </location>
</feature>
<feature type="transmembrane region" description="Helical" evidence="1">
    <location>
        <begin position="45"/>
        <end position="65"/>
    </location>
</feature>
<dbReference type="EMBL" id="UINC01056099">
    <property type="protein sequence ID" value="SVB75730.1"/>
    <property type="molecule type" value="Genomic_DNA"/>
</dbReference>
<reference evidence="2" key="1">
    <citation type="submission" date="2018-05" db="EMBL/GenBank/DDBJ databases">
        <authorList>
            <person name="Lanie J.A."/>
            <person name="Ng W.-L."/>
            <person name="Kazmierczak K.M."/>
            <person name="Andrzejewski T.M."/>
            <person name="Davidsen T.M."/>
            <person name="Wayne K.J."/>
            <person name="Tettelin H."/>
            <person name="Glass J.I."/>
            <person name="Rusch D."/>
            <person name="Podicherti R."/>
            <person name="Tsui H.-C.T."/>
            <person name="Winkler M.E."/>
        </authorList>
    </citation>
    <scope>NUCLEOTIDE SEQUENCE</scope>
</reference>
<feature type="transmembrane region" description="Helical" evidence="1">
    <location>
        <begin position="77"/>
        <end position="94"/>
    </location>
</feature>
<keyword evidence="1" id="KW-0472">Membrane</keyword>
<protein>
    <recommendedName>
        <fullName evidence="3">Glycosyl transferase family 4</fullName>
    </recommendedName>
</protein>
<accession>A0A382GKS0</accession>
<feature type="transmembrane region" description="Helical" evidence="1">
    <location>
        <begin position="106"/>
        <end position="123"/>
    </location>
</feature>
<keyword evidence="1" id="KW-1133">Transmembrane helix</keyword>
<name>A0A382GKS0_9ZZZZ</name>
<feature type="non-terminal residue" evidence="2">
    <location>
        <position position="132"/>
    </location>
</feature>
<evidence type="ECO:0008006" key="3">
    <source>
        <dbReference type="Google" id="ProtNLM"/>
    </source>
</evidence>
<dbReference type="AlphaFoldDB" id="A0A382GKS0"/>
<proteinExistence type="predicted"/>
<sequence length="132" mass="14986">MYLWGYGIALILSLILTLVLVKTISKKNWLTQLLNKLPISTGKPVSPFGGIPVILSFFAVLWFFYFAGWVHLENLRLFQVITLGVGMMTILGIYDDTYHCSPNTKLFFQISIAVVLYFTGFQIERIGSMVEL</sequence>
<evidence type="ECO:0000313" key="2">
    <source>
        <dbReference type="EMBL" id="SVB75730.1"/>
    </source>
</evidence>
<keyword evidence="1" id="KW-0812">Transmembrane</keyword>
<gene>
    <name evidence="2" type="ORF">METZ01_LOCUS228584</name>
</gene>
<organism evidence="2">
    <name type="scientific">marine metagenome</name>
    <dbReference type="NCBI Taxonomy" id="408172"/>
    <lineage>
        <taxon>unclassified sequences</taxon>
        <taxon>metagenomes</taxon>
        <taxon>ecological metagenomes</taxon>
    </lineage>
</organism>
<evidence type="ECO:0000256" key="1">
    <source>
        <dbReference type="SAM" id="Phobius"/>
    </source>
</evidence>